<dbReference type="EMBL" id="QFQP01000051">
    <property type="protein sequence ID" value="PZR04849.1"/>
    <property type="molecule type" value="Genomic_DNA"/>
</dbReference>
<accession>A0A2W5SNZ1</accession>
<evidence type="ECO:0000256" key="3">
    <source>
        <dbReference type="ARBA" id="ARBA00022692"/>
    </source>
</evidence>
<evidence type="ECO:0000313" key="8">
    <source>
        <dbReference type="Proteomes" id="UP000249061"/>
    </source>
</evidence>
<organism evidence="7 8">
    <name type="scientific">Archangium gephyra</name>
    <dbReference type="NCBI Taxonomy" id="48"/>
    <lineage>
        <taxon>Bacteria</taxon>
        <taxon>Pseudomonadati</taxon>
        <taxon>Myxococcota</taxon>
        <taxon>Myxococcia</taxon>
        <taxon>Myxococcales</taxon>
        <taxon>Cystobacterineae</taxon>
        <taxon>Archangiaceae</taxon>
        <taxon>Archangium</taxon>
    </lineage>
</organism>
<dbReference type="GO" id="GO:0022857">
    <property type="term" value="F:transmembrane transporter activity"/>
    <property type="evidence" value="ECO:0007669"/>
    <property type="project" value="InterPro"/>
</dbReference>
<sequence>MRRALPSVLSVLTAIVICFIAAVATRDLETATDAFLAMLRGAFGNWPRFFDTGLSASVLRPLGESATKAAILTFTGLSVTVAFRVGLFNIGAQGQLVVGALAAAVVGAKVELPSLLHVPLCLLAAAAAGAAWAFLPALLKLKRGVHEVISTIMLNWVAVSLVDNWLVVGPLRAISTGDNSVSGTDQIHDSAVLPRLLGNLSRLNLGIVIALVAAIATWIFLTRFTRGLEWRAIGLSQDAARASGIDVERGFMEAMLLAGAFAGLGGALLILGTEFKYPAALGAPWGFDGIAMALIGQGHPLGVLATSTLFGGLRAGGTAMQLFGMHKSFPELIQGLALLFVAAKLMWTKLIDRVWPKAAA</sequence>
<feature type="transmembrane region" description="Helical" evidence="6">
    <location>
        <begin position="251"/>
        <end position="271"/>
    </location>
</feature>
<feature type="transmembrane region" description="Helical" evidence="6">
    <location>
        <begin position="148"/>
        <end position="168"/>
    </location>
</feature>
<feature type="transmembrane region" description="Helical" evidence="6">
    <location>
        <begin position="94"/>
        <end position="110"/>
    </location>
</feature>
<keyword evidence="3 6" id="KW-0812">Transmembrane</keyword>
<dbReference type="AlphaFoldDB" id="A0A2W5SNZ1"/>
<keyword evidence="4 6" id="KW-1133">Transmembrane helix</keyword>
<dbReference type="Pfam" id="PF02653">
    <property type="entry name" value="BPD_transp_2"/>
    <property type="match status" value="1"/>
</dbReference>
<protein>
    <submittedName>
        <fullName evidence="7">ABC transporter permease</fullName>
    </submittedName>
</protein>
<evidence type="ECO:0000256" key="6">
    <source>
        <dbReference type="SAM" id="Phobius"/>
    </source>
</evidence>
<name>A0A2W5SNZ1_9BACT</name>
<evidence type="ECO:0000313" key="7">
    <source>
        <dbReference type="EMBL" id="PZR04849.1"/>
    </source>
</evidence>
<comment type="caution">
    <text evidence="7">The sequence shown here is derived from an EMBL/GenBank/DDBJ whole genome shotgun (WGS) entry which is preliminary data.</text>
</comment>
<proteinExistence type="predicted"/>
<feature type="transmembrane region" description="Helical" evidence="6">
    <location>
        <begin position="203"/>
        <end position="221"/>
    </location>
</feature>
<evidence type="ECO:0000256" key="5">
    <source>
        <dbReference type="ARBA" id="ARBA00023136"/>
    </source>
</evidence>
<gene>
    <name evidence="7" type="ORF">DI536_33420</name>
</gene>
<dbReference type="GO" id="GO:0005886">
    <property type="term" value="C:plasma membrane"/>
    <property type="evidence" value="ECO:0007669"/>
    <property type="project" value="UniProtKB-SubCell"/>
</dbReference>
<keyword evidence="2" id="KW-1003">Cell membrane</keyword>
<dbReference type="Proteomes" id="UP000249061">
    <property type="component" value="Unassembled WGS sequence"/>
</dbReference>
<keyword evidence="5 6" id="KW-0472">Membrane</keyword>
<dbReference type="PANTHER" id="PTHR47089:SF1">
    <property type="entry name" value="GUANOSINE ABC TRANSPORTER PERMEASE PROTEIN NUPP"/>
    <property type="match status" value="1"/>
</dbReference>
<dbReference type="CDD" id="cd06580">
    <property type="entry name" value="TM_PBP1_transp_TpRbsC_like"/>
    <property type="match status" value="1"/>
</dbReference>
<evidence type="ECO:0000256" key="1">
    <source>
        <dbReference type="ARBA" id="ARBA00004651"/>
    </source>
</evidence>
<reference evidence="7 8" key="1">
    <citation type="submission" date="2017-08" db="EMBL/GenBank/DDBJ databases">
        <title>Infants hospitalized years apart are colonized by the same room-sourced microbial strains.</title>
        <authorList>
            <person name="Brooks B."/>
            <person name="Olm M.R."/>
            <person name="Firek B.A."/>
            <person name="Baker R."/>
            <person name="Thomas B.C."/>
            <person name="Morowitz M.J."/>
            <person name="Banfield J.F."/>
        </authorList>
    </citation>
    <scope>NUCLEOTIDE SEQUENCE [LARGE SCALE GENOMIC DNA]</scope>
    <source>
        <strain evidence="7">S2_003_000_R2_14</strain>
    </source>
</reference>
<evidence type="ECO:0000256" key="2">
    <source>
        <dbReference type="ARBA" id="ARBA00022475"/>
    </source>
</evidence>
<feature type="transmembrane region" description="Helical" evidence="6">
    <location>
        <begin position="116"/>
        <end position="139"/>
    </location>
</feature>
<dbReference type="InterPro" id="IPR001851">
    <property type="entry name" value="ABC_transp_permease"/>
</dbReference>
<comment type="subcellular location">
    <subcellularLocation>
        <location evidence="1">Cell membrane</location>
        <topology evidence="1">Multi-pass membrane protein</topology>
    </subcellularLocation>
</comment>
<dbReference type="PANTHER" id="PTHR47089">
    <property type="entry name" value="ABC TRANSPORTER, PERMEASE PROTEIN"/>
    <property type="match status" value="1"/>
</dbReference>
<evidence type="ECO:0000256" key="4">
    <source>
        <dbReference type="ARBA" id="ARBA00022989"/>
    </source>
</evidence>